<reference evidence="1" key="1">
    <citation type="submission" date="2022-03" db="EMBL/GenBank/DDBJ databases">
        <title>Genomic analyses of argali, domestic sheep and their hybrids provide insights into chromosomal evolution, heterosis and genetic basis of agronomic traits.</title>
        <authorList>
            <person name="Li M."/>
        </authorList>
    </citation>
    <scope>NUCLEOTIDE SEQUENCE</scope>
    <source>
        <strain evidence="1">F1 hybrid</strain>
    </source>
</reference>
<dbReference type="Proteomes" id="UP001057279">
    <property type="component" value="Linkage Group LG16"/>
</dbReference>
<accession>A0ACB9UKP1</accession>
<keyword evidence="2" id="KW-1185">Reference proteome</keyword>
<evidence type="ECO:0000313" key="2">
    <source>
        <dbReference type="Proteomes" id="UP001057279"/>
    </source>
</evidence>
<evidence type="ECO:0000313" key="1">
    <source>
        <dbReference type="EMBL" id="KAI4571944.1"/>
    </source>
</evidence>
<dbReference type="EMBL" id="CM043041">
    <property type="protein sequence ID" value="KAI4571944.1"/>
    <property type="molecule type" value="Genomic_DNA"/>
</dbReference>
<gene>
    <name evidence="1" type="ORF">MJG53_014050</name>
</gene>
<proteinExistence type="predicted"/>
<protein>
    <submittedName>
        <fullName evidence="1">Uncharacterized protein</fullName>
    </submittedName>
</protein>
<sequence length="232" mass="24510">MLSLTVGTSWTGAVTAEQGVKDASVGGESSSQALPGLGSLACPHPLVYVLLQELLGVHVLTPFSSGLYCFWLPLLIHKVLNACPAPQGVIDWRTPGVVGRLERHGERTSSSAVLRIPVMRSDEVTSVLCGISVLPPFVEHYGILLAGGVEGGLVPRTSPGLLTMPGIRSLGKTLGHFHTDEGTLQDSKLNAKARKSSSKSNYLRSSAALDVSPVDHLNPLLESSLASTQCRR</sequence>
<comment type="caution">
    <text evidence="1">The sequence shown here is derived from an EMBL/GenBank/DDBJ whole genome shotgun (WGS) entry which is preliminary data.</text>
</comment>
<organism evidence="1 2">
    <name type="scientific">Ovis ammon polii x Ovis aries</name>
    <dbReference type="NCBI Taxonomy" id="2918886"/>
    <lineage>
        <taxon>Eukaryota</taxon>
        <taxon>Metazoa</taxon>
        <taxon>Chordata</taxon>
        <taxon>Craniata</taxon>
        <taxon>Vertebrata</taxon>
        <taxon>Euteleostomi</taxon>
        <taxon>Mammalia</taxon>
        <taxon>Eutheria</taxon>
        <taxon>Laurasiatheria</taxon>
        <taxon>Artiodactyla</taxon>
        <taxon>Ruminantia</taxon>
        <taxon>Pecora</taxon>
        <taxon>Bovidae</taxon>
        <taxon>Caprinae</taxon>
        <taxon>Ovis</taxon>
    </lineage>
</organism>
<name>A0ACB9UKP1_9CETA</name>